<comment type="caution">
    <text evidence="1">The sequence shown here is derived from an EMBL/GenBank/DDBJ whole genome shotgun (WGS) entry which is preliminary data.</text>
</comment>
<protein>
    <submittedName>
        <fullName evidence="1">Uncharacterized protein</fullName>
    </submittedName>
</protein>
<evidence type="ECO:0000313" key="2">
    <source>
        <dbReference type="Proteomes" id="UP001218218"/>
    </source>
</evidence>
<proteinExistence type="predicted"/>
<keyword evidence="2" id="KW-1185">Reference proteome</keyword>
<dbReference type="EMBL" id="JARIHO010000011">
    <property type="protein sequence ID" value="KAJ7353179.1"/>
    <property type="molecule type" value="Genomic_DNA"/>
</dbReference>
<dbReference type="AlphaFoldDB" id="A0AAD7AB20"/>
<sequence>MGDILTSIILPGLALVAGNAFPYTLLSLGAASFTVYAADRQTPSYKLRRVEDVIIATEKIRQHAEANGARDQVKWMDYERRLLGVQDSDSLLEASNIKTWREYLDKVTEILQSIDECAKEVKDIQTSILLTIEAERQRRLCEGIKEVRETIDATICSSMRHERTLTLRRRFESEAGNTFDGPSMYEAIGGPPTSKFLAISASLAVDLAIHLLSFLPFSFSVPVRLAIYCVLFKYCAGWVGLKGPGLGRVILVGHRGPKLGCSGLTAYFFLL</sequence>
<dbReference type="Proteomes" id="UP001218218">
    <property type="component" value="Unassembled WGS sequence"/>
</dbReference>
<reference evidence="1" key="1">
    <citation type="submission" date="2023-03" db="EMBL/GenBank/DDBJ databases">
        <title>Massive genome expansion in bonnet fungi (Mycena s.s.) driven by repeated elements and novel gene families across ecological guilds.</title>
        <authorList>
            <consortium name="Lawrence Berkeley National Laboratory"/>
            <person name="Harder C.B."/>
            <person name="Miyauchi S."/>
            <person name="Viragh M."/>
            <person name="Kuo A."/>
            <person name="Thoen E."/>
            <person name="Andreopoulos B."/>
            <person name="Lu D."/>
            <person name="Skrede I."/>
            <person name="Drula E."/>
            <person name="Henrissat B."/>
            <person name="Morin E."/>
            <person name="Kohler A."/>
            <person name="Barry K."/>
            <person name="LaButti K."/>
            <person name="Morin E."/>
            <person name="Salamov A."/>
            <person name="Lipzen A."/>
            <person name="Mereny Z."/>
            <person name="Hegedus B."/>
            <person name="Baldrian P."/>
            <person name="Stursova M."/>
            <person name="Weitz H."/>
            <person name="Taylor A."/>
            <person name="Grigoriev I.V."/>
            <person name="Nagy L.G."/>
            <person name="Martin F."/>
            <person name="Kauserud H."/>
        </authorList>
    </citation>
    <scope>NUCLEOTIDE SEQUENCE</scope>
    <source>
        <strain evidence="1">CBHHK002</strain>
    </source>
</reference>
<gene>
    <name evidence="1" type="ORF">DFH08DRAFT_1077444</name>
</gene>
<name>A0AAD7AB20_9AGAR</name>
<organism evidence="1 2">
    <name type="scientific">Mycena albidolilacea</name>
    <dbReference type="NCBI Taxonomy" id="1033008"/>
    <lineage>
        <taxon>Eukaryota</taxon>
        <taxon>Fungi</taxon>
        <taxon>Dikarya</taxon>
        <taxon>Basidiomycota</taxon>
        <taxon>Agaricomycotina</taxon>
        <taxon>Agaricomycetes</taxon>
        <taxon>Agaricomycetidae</taxon>
        <taxon>Agaricales</taxon>
        <taxon>Marasmiineae</taxon>
        <taxon>Mycenaceae</taxon>
        <taxon>Mycena</taxon>
    </lineage>
</organism>
<evidence type="ECO:0000313" key="1">
    <source>
        <dbReference type="EMBL" id="KAJ7353179.1"/>
    </source>
</evidence>
<accession>A0AAD7AB20</accession>